<dbReference type="KEGG" id="bvi:Bcep1808_2667"/>
<reference evidence="2" key="1">
    <citation type="submission" date="2007-03" db="EMBL/GenBank/DDBJ databases">
        <title>Complete sequence of chromosome 1 of Burkholderia vietnamiensis G4.</title>
        <authorList>
            <consortium name="US DOE Joint Genome Institute"/>
            <person name="Copeland A."/>
            <person name="Lucas S."/>
            <person name="Lapidus A."/>
            <person name="Barry K."/>
            <person name="Detter J.C."/>
            <person name="Glavina del Rio T."/>
            <person name="Hammon N."/>
            <person name="Israni S."/>
            <person name="Dalin E."/>
            <person name="Tice H."/>
            <person name="Pitluck S."/>
            <person name="Chain P."/>
            <person name="Malfatti S."/>
            <person name="Shin M."/>
            <person name="Vergez L."/>
            <person name="Schmutz J."/>
            <person name="Larimer F."/>
            <person name="Land M."/>
            <person name="Hauser L."/>
            <person name="Kyrpides N."/>
            <person name="Tiedje J."/>
            <person name="Richardson P."/>
        </authorList>
    </citation>
    <scope>NUCLEOTIDE SEQUENCE [LARGE SCALE GENOMIC DNA]</scope>
    <source>
        <strain evidence="2">G4 / LMG 22486</strain>
    </source>
</reference>
<evidence type="ECO:0000313" key="2">
    <source>
        <dbReference type="Proteomes" id="UP000002287"/>
    </source>
</evidence>
<sequence length="106" mass="12205">MTLTHLITYIIEDSIESGSFVTSNFGDYLDYLKELFNKEFIIDDKNHVYVNDKFVGVAKHETQSMKYVFDECVSMIEKEGKASIFSMEGNIGIITNSFDNSETFFQ</sequence>
<proteinExistence type="predicted"/>
<organism evidence="1 2">
    <name type="scientific">Burkholderia vietnamiensis (strain G4 / LMG 22486)</name>
    <name type="common">Burkholderia cepacia (strain R1808)</name>
    <dbReference type="NCBI Taxonomy" id="269482"/>
    <lineage>
        <taxon>Bacteria</taxon>
        <taxon>Pseudomonadati</taxon>
        <taxon>Pseudomonadota</taxon>
        <taxon>Betaproteobacteria</taxon>
        <taxon>Burkholderiales</taxon>
        <taxon>Burkholderiaceae</taxon>
        <taxon>Burkholderia</taxon>
        <taxon>Burkholderia cepacia complex</taxon>
    </lineage>
</organism>
<name>A4JHA6_BURVG</name>
<gene>
    <name evidence="1" type="ordered locus">Bcep1808_2667</name>
</gene>
<dbReference type="EMBL" id="CP000614">
    <property type="protein sequence ID" value="ABO55659.1"/>
    <property type="molecule type" value="Genomic_DNA"/>
</dbReference>
<dbReference type="Proteomes" id="UP000002287">
    <property type="component" value="Chromosome 1"/>
</dbReference>
<dbReference type="HOGENOM" id="CLU_2218162_0_0_4"/>
<evidence type="ECO:0000313" key="1">
    <source>
        <dbReference type="EMBL" id="ABO55659.1"/>
    </source>
</evidence>
<accession>A4JHA6</accession>
<protein>
    <submittedName>
        <fullName evidence="1">Uncharacterized protein</fullName>
    </submittedName>
</protein>
<dbReference type="AlphaFoldDB" id="A4JHA6"/>